<reference evidence="3" key="1">
    <citation type="journal article" date="2021" name="PeerJ">
        <title>Extensive microbial diversity within the chicken gut microbiome revealed by metagenomics and culture.</title>
        <authorList>
            <person name="Gilroy R."/>
            <person name="Ravi A."/>
            <person name="Getino M."/>
            <person name="Pursley I."/>
            <person name="Horton D.L."/>
            <person name="Alikhan N.F."/>
            <person name="Baker D."/>
            <person name="Gharbi K."/>
            <person name="Hall N."/>
            <person name="Watson M."/>
            <person name="Adriaenssens E.M."/>
            <person name="Foster-Nyarko E."/>
            <person name="Jarju S."/>
            <person name="Secka A."/>
            <person name="Antonio M."/>
            <person name="Oren A."/>
            <person name="Chaudhuri R.R."/>
            <person name="La Ragione R."/>
            <person name="Hildebrand F."/>
            <person name="Pallen M.J."/>
        </authorList>
    </citation>
    <scope>NUCLEOTIDE SEQUENCE</scope>
    <source>
        <strain evidence="3">ChiHjej13B12-9602</strain>
    </source>
</reference>
<feature type="compositionally biased region" description="Gly residues" evidence="1">
    <location>
        <begin position="25"/>
        <end position="49"/>
    </location>
</feature>
<sequence>MGRSGGGRSGGGGFGGGFSGGGRSFGGFSGGGGRGRSGGRSGGFGGFGRGPRPMGPPPRTYHTGGSFWPFMAGYGLGRGSRGGGGGPGGSEPQGGGCSLGGCMGIIVMLIVLSMLFSLLSGAMSCSAASLSAPASTVEREALPDDAVTDEAGYYTDADGAWIYDSATLERGLRDFREETGVSPYVYILPNGSSTSVSELGQMADQLYNELFDDEAHFLLVFCDDNHGSFNCGYAVGARAKTVMDDEAIGILADYLDRYYQEAATEEEVFADAFSATGERIMHVTTSPLVYIAVCAAVVAVAVLVFVGVKRYRASKEREAERMQQVLNTPLETFGDQDLEDLESKYRNDSGDDGNSAP</sequence>
<dbReference type="Proteomes" id="UP000753256">
    <property type="component" value="Unassembled WGS sequence"/>
</dbReference>
<keyword evidence="2" id="KW-0472">Membrane</keyword>
<keyword evidence="2" id="KW-1133">Transmembrane helix</keyword>
<gene>
    <name evidence="3" type="ORF">K8V70_07065</name>
</gene>
<evidence type="ECO:0008006" key="5">
    <source>
        <dbReference type="Google" id="ProtNLM"/>
    </source>
</evidence>
<organism evidence="3 4">
    <name type="scientific">Enorma phocaeensis</name>
    <dbReference type="NCBI Taxonomy" id="1871019"/>
    <lineage>
        <taxon>Bacteria</taxon>
        <taxon>Bacillati</taxon>
        <taxon>Actinomycetota</taxon>
        <taxon>Coriobacteriia</taxon>
        <taxon>Coriobacteriales</taxon>
        <taxon>Coriobacteriaceae</taxon>
        <taxon>Enorma</taxon>
    </lineage>
</organism>
<evidence type="ECO:0000256" key="2">
    <source>
        <dbReference type="SAM" id="Phobius"/>
    </source>
</evidence>
<feature type="transmembrane region" description="Helical" evidence="2">
    <location>
        <begin position="288"/>
        <end position="308"/>
    </location>
</feature>
<feature type="region of interest" description="Disordered" evidence="1">
    <location>
        <begin position="325"/>
        <end position="357"/>
    </location>
</feature>
<reference evidence="3" key="2">
    <citation type="submission" date="2021-09" db="EMBL/GenBank/DDBJ databases">
        <authorList>
            <person name="Gilroy R."/>
        </authorList>
    </citation>
    <scope>NUCLEOTIDE SEQUENCE</scope>
    <source>
        <strain evidence="3">ChiHjej13B12-9602</strain>
    </source>
</reference>
<dbReference type="AlphaFoldDB" id="A0A921IVD5"/>
<feature type="region of interest" description="Disordered" evidence="1">
    <location>
        <begin position="25"/>
        <end position="62"/>
    </location>
</feature>
<evidence type="ECO:0000313" key="4">
    <source>
        <dbReference type="Proteomes" id="UP000753256"/>
    </source>
</evidence>
<proteinExistence type="predicted"/>
<protein>
    <recommendedName>
        <fullName evidence="5">TPM domain-containing protein</fullName>
    </recommendedName>
</protein>
<evidence type="ECO:0000313" key="3">
    <source>
        <dbReference type="EMBL" id="HJG37600.1"/>
    </source>
</evidence>
<comment type="caution">
    <text evidence="3">The sequence shown here is derived from an EMBL/GenBank/DDBJ whole genome shotgun (WGS) entry which is preliminary data.</text>
</comment>
<dbReference type="EMBL" id="DYUZ01000029">
    <property type="protein sequence ID" value="HJG37600.1"/>
    <property type="molecule type" value="Genomic_DNA"/>
</dbReference>
<name>A0A921IVD5_9ACTN</name>
<dbReference type="RefSeq" id="WP_273190484.1">
    <property type="nucleotide sequence ID" value="NZ_DYUZ01000029.1"/>
</dbReference>
<accession>A0A921IVD5</accession>
<evidence type="ECO:0000256" key="1">
    <source>
        <dbReference type="SAM" id="MobiDB-lite"/>
    </source>
</evidence>
<keyword evidence="2" id="KW-0812">Transmembrane</keyword>